<dbReference type="AlphaFoldDB" id="A0A0A9B0I8"/>
<dbReference type="EMBL" id="GBRH01245033">
    <property type="protein sequence ID" value="JAD52862.1"/>
    <property type="molecule type" value="Transcribed_RNA"/>
</dbReference>
<proteinExistence type="predicted"/>
<feature type="region of interest" description="Disordered" evidence="1">
    <location>
        <begin position="1"/>
        <end position="30"/>
    </location>
</feature>
<reference evidence="2" key="1">
    <citation type="submission" date="2014-09" db="EMBL/GenBank/DDBJ databases">
        <authorList>
            <person name="Magalhaes I.L.F."/>
            <person name="Oliveira U."/>
            <person name="Santos F.R."/>
            <person name="Vidigal T.H.D.A."/>
            <person name="Brescovit A.D."/>
            <person name="Santos A.J."/>
        </authorList>
    </citation>
    <scope>NUCLEOTIDE SEQUENCE</scope>
    <source>
        <tissue evidence="2">Shoot tissue taken approximately 20 cm above the soil surface</tissue>
    </source>
</reference>
<evidence type="ECO:0000313" key="2">
    <source>
        <dbReference type="EMBL" id="JAD52862.1"/>
    </source>
</evidence>
<feature type="compositionally biased region" description="Basic and acidic residues" evidence="1">
    <location>
        <begin position="1"/>
        <end position="14"/>
    </location>
</feature>
<sequence length="30" mass="3541">MSYRDKQRELERVTETTTTITKSLVPSKLE</sequence>
<accession>A0A0A9B0I8</accession>
<name>A0A0A9B0I8_ARUDO</name>
<evidence type="ECO:0000256" key="1">
    <source>
        <dbReference type="SAM" id="MobiDB-lite"/>
    </source>
</evidence>
<organism evidence="2">
    <name type="scientific">Arundo donax</name>
    <name type="common">Giant reed</name>
    <name type="synonym">Donax arundinaceus</name>
    <dbReference type="NCBI Taxonomy" id="35708"/>
    <lineage>
        <taxon>Eukaryota</taxon>
        <taxon>Viridiplantae</taxon>
        <taxon>Streptophyta</taxon>
        <taxon>Embryophyta</taxon>
        <taxon>Tracheophyta</taxon>
        <taxon>Spermatophyta</taxon>
        <taxon>Magnoliopsida</taxon>
        <taxon>Liliopsida</taxon>
        <taxon>Poales</taxon>
        <taxon>Poaceae</taxon>
        <taxon>PACMAD clade</taxon>
        <taxon>Arundinoideae</taxon>
        <taxon>Arundineae</taxon>
        <taxon>Arundo</taxon>
    </lineage>
</organism>
<reference evidence="2" key="2">
    <citation type="journal article" date="2015" name="Data Brief">
        <title>Shoot transcriptome of the giant reed, Arundo donax.</title>
        <authorList>
            <person name="Barrero R.A."/>
            <person name="Guerrero F.D."/>
            <person name="Moolhuijzen P."/>
            <person name="Goolsby J.A."/>
            <person name="Tidwell J."/>
            <person name="Bellgard S.E."/>
            <person name="Bellgard M.I."/>
        </authorList>
    </citation>
    <scope>NUCLEOTIDE SEQUENCE</scope>
    <source>
        <tissue evidence="2">Shoot tissue taken approximately 20 cm above the soil surface</tissue>
    </source>
</reference>
<protein>
    <submittedName>
        <fullName evidence="2">Uncharacterized protein</fullName>
    </submittedName>
</protein>